<accession>A0A654U3A9</accession>
<sequence>MATCEGAAARRVVAAGRTATQRRRHDQLGSAPTGRESRPARVGPSRTARGVFRPTPAARHPDDRVDLPGGGALPRHPRAASRHPLAPGEFLAANGVRSRSDGDPCPHPADCQDVLYKHRIRFGPKRIRALNAARHLRRRTGLPGRRNQPAAGTGPSQSHHPNRNHRAVRPQRWPPGGVVPVYRLAAKSH</sequence>
<dbReference type="AlphaFoldDB" id="A0A654U3A9"/>
<evidence type="ECO:0000313" key="3">
    <source>
        <dbReference type="EMBL" id="CNV33118.1"/>
    </source>
</evidence>
<dbReference type="Proteomes" id="UP000046680">
    <property type="component" value="Unassembled WGS sequence"/>
</dbReference>
<feature type="compositionally biased region" description="Basic residues" evidence="1">
    <location>
        <begin position="160"/>
        <end position="169"/>
    </location>
</feature>
<evidence type="ECO:0000313" key="5">
    <source>
        <dbReference type="Proteomes" id="UP000046680"/>
    </source>
</evidence>
<evidence type="ECO:0000256" key="1">
    <source>
        <dbReference type="SAM" id="MobiDB-lite"/>
    </source>
</evidence>
<dbReference type="EMBL" id="CQQC01000676">
    <property type="protein sequence ID" value="CNV33118.1"/>
    <property type="molecule type" value="Genomic_DNA"/>
</dbReference>
<evidence type="ECO:0000313" key="2">
    <source>
        <dbReference type="EMBL" id="CFR89295.1"/>
    </source>
</evidence>
<feature type="region of interest" description="Disordered" evidence="1">
    <location>
        <begin position="1"/>
        <end position="86"/>
    </location>
</feature>
<feature type="compositionally biased region" description="Low complexity" evidence="1">
    <location>
        <begin position="1"/>
        <end position="19"/>
    </location>
</feature>
<protein>
    <submittedName>
        <fullName evidence="2">Uncharacterized protein</fullName>
    </submittedName>
</protein>
<name>A0A654U3A9_MYCTX</name>
<feature type="region of interest" description="Disordered" evidence="1">
    <location>
        <begin position="137"/>
        <end position="178"/>
    </location>
</feature>
<organism evidence="2 5">
    <name type="scientific">Mycobacterium tuberculosis</name>
    <dbReference type="NCBI Taxonomy" id="1773"/>
    <lineage>
        <taxon>Bacteria</taxon>
        <taxon>Bacillati</taxon>
        <taxon>Actinomycetota</taxon>
        <taxon>Actinomycetes</taxon>
        <taxon>Mycobacteriales</taxon>
        <taxon>Mycobacteriaceae</taxon>
        <taxon>Mycobacterium</taxon>
        <taxon>Mycobacterium tuberculosis complex</taxon>
    </lineage>
</organism>
<dbReference type="Proteomes" id="UP000039217">
    <property type="component" value="Unassembled WGS sequence"/>
</dbReference>
<dbReference type="EMBL" id="CGCX01001134">
    <property type="protein sequence ID" value="CFR89295.1"/>
    <property type="molecule type" value="Genomic_DNA"/>
</dbReference>
<evidence type="ECO:0000313" key="4">
    <source>
        <dbReference type="Proteomes" id="UP000039217"/>
    </source>
</evidence>
<proteinExistence type="predicted"/>
<gene>
    <name evidence="2" type="ORF">ERS007657_02759</name>
    <name evidence="3" type="ORF">ERS007661_02081</name>
</gene>
<reference evidence="4 5" key="1">
    <citation type="submission" date="2015-03" db="EMBL/GenBank/DDBJ databases">
        <authorList>
            <consortium name="Pathogen Informatics"/>
        </authorList>
    </citation>
    <scope>NUCLEOTIDE SEQUENCE [LARGE SCALE GENOMIC DNA]</scope>
    <source>
        <strain evidence="2 5">C09601061</strain>
        <strain evidence="3 4">D00501624</strain>
    </source>
</reference>